<dbReference type="InterPro" id="IPR002401">
    <property type="entry name" value="Cyt_P450_E_grp-I"/>
</dbReference>
<feature type="chain" id="PRO_5033066366" description="Cytochrome P450" evidence="3">
    <location>
        <begin position="26"/>
        <end position="482"/>
    </location>
</feature>
<dbReference type="GO" id="GO:0020037">
    <property type="term" value="F:heme binding"/>
    <property type="evidence" value="ECO:0007669"/>
    <property type="project" value="InterPro"/>
</dbReference>
<dbReference type="Gene3D" id="1.10.630.10">
    <property type="entry name" value="Cytochrome P450"/>
    <property type="match status" value="1"/>
</dbReference>
<keyword evidence="1" id="KW-0560">Oxidoreductase</keyword>
<comment type="caution">
    <text evidence="4">The sequence shown here is derived from an EMBL/GenBank/DDBJ whole genome shotgun (WGS) entry which is preliminary data.</text>
</comment>
<dbReference type="OrthoDB" id="765152at2759"/>
<name>A0A835AWC3_9POAL</name>
<dbReference type="InterPro" id="IPR036396">
    <property type="entry name" value="Cyt_P450_sf"/>
</dbReference>
<dbReference type="InterPro" id="IPR017972">
    <property type="entry name" value="Cyt_P450_CS"/>
</dbReference>
<dbReference type="InterPro" id="IPR001128">
    <property type="entry name" value="Cyt_P450"/>
</dbReference>
<protein>
    <recommendedName>
        <fullName evidence="6">Cytochrome P450</fullName>
    </recommendedName>
</protein>
<dbReference type="PRINTS" id="PR00463">
    <property type="entry name" value="EP450I"/>
</dbReference>
<evidence type="ECO:0000313" key="5">
    <source>
        <dbReference type="Proteomes" id="UP000636709"/>
    </source>
</evidence>
<dbReference type="AlphaFoldDB" id="A0A835AWC3"/>
<keyword evidence="5" id="KW-1185">Reference proteome</keyword>
<reference evidence="4" key="1">
    <citation type="submission" date="2020-07" db="EMBL/GenBank/DDBJ databases">
        <title>Genome sequence and genetic diversity analysis of an under-domesticated orphan crop, white fonio (Digitaria exilis).</title>
        <authorList>
            <person name="Bennetzen J.L."/>
            <person name="Chen S."/>
            <person name="Ma X."/>
            <person name="Wang X."/>
            <person name="Yssel A.E.J."/>
            <person name="Chaluvadi S.R."/>
            <person name="Johnson M."/>
            <person name="Gangashetty P."/>
            <person name="Hamidou F."/>
            <person name="Sanogo M.D."/>
            <person name="Zwaenepoel A."/>
            <person name="Wallace J."/>
            <person name="Van De Peer Y."/>
            <person name="Van Deynze A."/>
        </authorList>
    </citation>
    <scope>NUCLEOTIDE SEQUENCE</scope>
    <source>
        <tissue evidence="4">Leaves</tissue>
    </source>
</reference>
<dbReference type="PROSITE" id="PS00086">
    <property type="entry name" value="CYTOCHROME_P450"/>
    <property type="match status" value="1"/>
</dbReference>
<dbReference type="EMBL" id="JACEFO010002184">
    <property type="protein sequence ID" value="KAF8675305.1"/>
    <property type="molecule type" value="Genomic_DNA"/>
</dbReference>
<dbReference type="Proteomes" id="UP000636709">
    <property type="component" value="Unassembled WGS sequence"/>
</dbReference>
<keyword evidence="1" id="KW-0479">Metal-binding</keyword>
<feature type="region of interest" description="Disordered" evidence="2">
    <location>
        <begin position="200"/>
        <end position="260"/>
    </location>
</feature>
<keyword evidence="1" id="KW-0408">Iron</keyword>
<dbReference type="PANTHER" id="PTHR47954">
    <property type="entry name" value="OS09G0275400 PROTEIN-RELATED"/>
    <property type="match status" value="1"/>
</dbReference>
<feature type="compositionally biased region" description="Basic and acidic residues" evidence="2">
    <location>
        <begin position="216"/>
        <end position="238"/>
    </location>
</feature>
<evidence type="ECO:0008006" key="6">
    <source>
        <dbReference type="Google" id="ProtNLM"/>
    </source>
</evidence>
<dbReference type="GO" id="GO:0004497">
    <property type="term" value="F:monooxygenase activity"/>
    <property type="evidence" value="ECO:0007669"/>
    <property type="project" value="UniProtKB-KW"/>
</dbReference>
<accession>A0A835AWC3</accession>
<comment type="similarity">
    <text evidence="1">Belongs to the cytochrome P450 family.</text>
</comment>
<dbReference type="SUPFAM" id="SSF48264">
    <property type="entry name" value="Cytochrome P450"/>
    <property type="match status" value="1"/>
</dbReference>
<dbReference type="GO" id="GO:0005506">
    <property type="term" value="F:iron ion binding"/>
    <property type="evidence" value="ECO:0007669"/>
    <property type="project" value="InterPro"/>
</dbReference>
<keyword evidence="3" id="KW-0732">Signal</keyword>
<evidence type="ECO:0000256" key="1">
    <source>
        <dbReference type="RuleBase" id="RU000461"/>
    </source>
</evidence>
<feature type="signal peptide" evidence="3">
    <location>
        <begin position="1"/>
        <end position="25"/>
    </location>
</feature>
<evidence type="ECO:0000256" key="3">
    <source>
        <dbReference type="SAM" id="SignalP"/>
    </source>
</evidence>
<evidence type="ECO:0000313" key="4">
    <source>
        <dbReference type="EMBL" id="KAF8675305.1"/>
    </source>
</evidence>
<dbReference type="PANTHER" id="PTHR47954:SF2">
    <property type="entry name" value="P450 71D11, PUTATIVE, EXPRESSED-RELATED"/>
    <property type="match status" value="1"/>
</dbReference>
<keyword evidence="1" id="KW-0503">Monooxygenase</keyword>
<organism evidence="4 5">
    <name type="scientific">Digitaria exilis</name>
    <dbReference type="NCBI Taxonomy" id="1010633"/>
    <lineage>
        <taxon>Eukaryota</taxon>
        <taxon>Viridiplantae</taxon>
        <taxon>Streptophyta</taxon>
        <taxon>Embryophyta</taxon>
        <taxon>Tracheophyta</taxon>
        <taxon>Spermatophyta</taxon>
        <taxon>Magnoliopsida</taxon>
        <taxon>Liliopsida</taxon>
        <taxon>Poales</taxon>
        <taxon>Poaceae</taxon>
        <taxon>PACMAD clade</taxon>
        <taxon>Panicoideae</taxon>
        <taxon>Panicodae</taxon>
        <taxon>Paniceae</taxon>
        <taxon>Anthephorinae</taxon>
        <taxon>Digitaria</taxon>
    </lineage>
</organism>
<dbReference type="GO" id="GO:0016705">
    <property type="term" value="F:oxidoreductase activity, acting on paired donors, with incorporation or reduction of molecular oxygen"/>
    <property type="evidence" value="ECO:0007669"/>
    <property type="project" value="InterPro"/>
</dbReference>
<gene>
    <name evidence="4" type="ORF">HU200_047844</name>
</gene>
<dbReference type="Pfam" id="PF00067">
    <property type="entry name" value="p450"/>
    <property type="match status" value="2"/>
</dbReference>
<proteinExistence type="inferred from homology"/>
<keyword evidence="1" id="KW-0349">Heme</keyword>
<evidence type="ECO:0000256" key="2">
    <source>
        <dbReference type="SAM" id="MobiDB-lite"/>
    </source>
</evidence>
<sequence>MNDYFYQSLLLSLAALVKFALSPRAQLPPGPWKLPVIGSMHHLVNVLPHLKLRDLAAVHGPLMMLRLGQTPLVVASSKETARAVLKTHDTNFATRPKLLAGEILRQLCSAEILSPKRVLSFRHIREDEVSAAISVALKLEEIRAVGPSAPVNLTVMFQSLTNSIVSRAAFGKKRKNAPDGFNIPDLFPTWTTLLAKVTGMKRKPPGHPQDGGLHPAGDHRREEGHPDEKLKAAPERRGRTSSTCSSAFRGKAASDMSPVGTGTSASAMEWGMSELMRNPAVMKKLQGQIREAFQGKAEVTEADLQSSNSETLRLHLPAPLAGATGGHRGVRARRLHHPGQVTRRGQLRSPSQGPQVLGRSRGVKPEQFEDGGIDFMGSSYEFLPFGSGRRMCPALTMGSPAWSRAGCDALPLRLGVDMEEAPGLGVRRRSPLMFCATPLRSAGHNSPRCMIHTHVMQQALVLATCPPCNPMHDPATNKARQT</sequence>
<feature type="region of interest" description="Disordered" evidence="2">
    <location>
        <begin position="341"/>
        <end position="362"/>
    </location>
</feature>